<name>A0A6C0KJF6_9ZZZZ</name>
<evidence type="ECO:0000313" key="2">
    <source>
        <dbReference type="EMBL" id="QHU18075.1"/>
    </source>
</evidence>
<evidence type="ECO:0000256" key="1">
    <source>
        <dbReference type="SAM" id="Coils"/>
    </source>
</evidence>
<proteinExistence type="predicted"/>
<feature type="coiled-coil region" evidence="1">
    <location>
        <begin position="573"/>
        <end position="626"/>
    </location>
</feature>
<dbReference type="EMBL" id="MN740923">
    <property type="protein sequence ID" value="QHU18075.1"/>
    <property type="molecule type" value="Genomic_DNA"/>
</dbReference>
<sequence>MEEPISNPKEQNILNMIQNGFNNPSVQYTPYLCLNSFLNIESKYDSFIYEEVLEPLLLKMNKTNVLQLKDLLRSFQKDKNKQTITKSTQIKMKNSLRLFAKDSYNTQLIEFVLLDEIKKMVKIMQKKPQYKTDKKYGLFLYNIHILYKNYHEYLNKYLKLVVEHIMETFMNDVSILMILKHVSSFIEHNAIFQYQNYTLYEHQKEIFRIFQQKSKHPKFILYCAPTASGKTLSPISLCNEYKVLFVCASKHIGLSLAKNGYYLKKKIGFAFGCNDVQHIRLNYNAINSYKTVNNHKQPDHCDGTKVELMICDLMSFEYAMLYMKSFHSLENIILFWDEPTIGLDTPYHHLHDKIHYIWYINQIPNVVFSCATLPKMENIQNVIHSFQSKFPQSQVEYIESFDQTTNLMIYDEYGNIIMPHTYFEDYQQMVDFLTYQGKKYYKFYNCNECAKFILYYQKHFDSDIVSRSFININDVSMINIKEVYVRILMCIPSTKWSNIFAHYVSLYPLSTTCDDKIGCDLTTKHACSLTNGPSLYVSDKVENICKYLLHISKINPKILTEIHSKIEENTITSTMLSKKRKDYEDKIEKYKDNDKVMEHMRFPPDIIELNRQIETLEHKIHSLHLDNQYKPNTRDHYQRWCKDNDYDSCDVCTSHVEDTYIKKIMELYTIHPLYKILLLMGIGVFSNDIMPCDSMTTADAQEENNKYIEYIKHLAEQKSLYLIIANSDYIYGTNYQFSHCYLGKDMKNLSQEKTIQCIGRIGRQEKNKHFSFRFRSKEQIDTLYQIPIESMEANNMNRLFTLNKI</sequence>
<organism evidence="2">
    <name type="scientific">viral metagenome</name>
    <dbReference type="NCBI Taxonomy" id="1070528"/>
    <lineage>
        <taxon>unclassified sequences</taxon>
        <taxon>metagenomes</taxon>
        <taxon>organismal metagenomes</taxon>
    </lineage>
</organism>
<accession>A0A6C0KJF6</accession>
<dbReference type="SUPFAM" id="SSF52540">
    <property type="entry name" value="P-loop containing nucleoside triphosphate hydrolases"/>
    <property type="match status" value="1"/>
</dbReference>
<keyword evidence="1" id="KW-0175">Coiled coil</keyword>
<reference evidence="2" key="1">
    <citation type="journal article" date="2020" name="Nature">
        <title>Giant virus diversity and host interactions through global metagenomics.</title>
        <authorList>
            <person name="Schulz F."/>
            <person name="Roux S."/>
            <person name="Paez-Espino D."/>
            <person name="Jungbluth S."/>
            <person name="Walsh D.A."/>
            <person name="Denef V.J."/>
            <person name="McMahon K.D."/>
            <person name="Konstantinidis K.T."/>
            <person name="Eloe-Fadrosh E.A."/>
            <person name="Kyrpides N.C."/>
            <person name="Woyke T."/>
        </authorList>
    </citation>
    <scope>NUCLEOTIDE SEQUENCE</scope>
    <source>
        <strain evidence="2">GVMAG-S-3300012919-55</strain>
    </source>
</reference>
<protein>
    <submittedName>
        <fullName evidence="2">Uncharacterized protein</fullName>
    </submittedName>
</protein>
<dbReference type="InterPro" id="IPR027417">
    <property type="entry name" value="P-loop_NTPase"/>
</dbReference>
<dbReference type="AlphaFoldDB" id="A0A6C0KJF6"/>